<dbReference type="WBParaSite" id="HPBE_0001117301-mRNA-1">
    <property type="protein sequence ID" value="HPBE_0001117301-mRNA-1"/>
    <property type="gene ID" value="HPBE_0001117301"/>
</dbReference>
<keyword evidence="2" id="KW-1185">Reference proteome</keyword>
<reference evidence="1 2" key="1">
    <citation type="submission" date="2018-11" db="EMBL/GenBank/DDBJ databases">
        <authorList>
            <consortium name="Pathogen Informatics"/>
        </authorList>
    </citation>
    <scope>NUCLEOTIDE SEQUENCE [LARGE SCALE GENOMIC DNA]</scope>
</reference>
<dbReference type="Proteomes" id="UP000050761">
    <property type="component" value="Unassembled WGS sequence"/>
</dbReference>
<sequence length="78" mass="8681">MIYLRNGTPSVQYRLTQLDCTTVEVECTAQPMDFATMECCCKEATTRSHLLVIEANHFFNGNLDLLTGNCGVDGECRS</sequence>
<dbReference type="AlphaFoldDB" id="A0A183FT22"/>
<proteinExistence type="predicted"/>
<evidence type="ECO:0000313" key="1">
    <source>
        <dbReference type="EMBL" id="VDO87701.1"/>
    </source>
</evidence>
<reference evidence="3" key="2">
    <citation type="submission" date="2019-09" db="UniProtKB">
        <authorList>
            <consortium name="WormBaseParasite"/>
        </authorList>
    </citation>
    <scope>IDENTIFICATION</scope>
</reference>
<gene>
    <name evidence="1" type="ORF">HPBE_LOCUS11174</name>
</gene>
<organism evidence="2 3">
    <name type="scientific">Heligmosomoides polygyrus</name>
    <name type="common">Parasitic roundworm</name>
    <dbReference type="NCBI Taxonomy" id="6339"/>
    <lineage>
        <taxon>Eukaryota</taxon>
        <taxon>Metazoa</taxon>
        <taxon>Ecdysozoa</taxon>
        <taxon>Nematoda</taxon>
        <taxon>Chromadorea</taxon>
        <taxon>Rhabditida</taxon>
        <taxon>Rhabditina</taxon>
        <taxon>Rhabditomorpha</taxon>
        <taxon>Strongyloidea</taxon>
        <taxon>Heligmosomidae</taxon>
        <taxon>Heligmosomoides</taxon>
    </lineage>
</organism>
<evidence type="ECO:0000313" key="2">
    <source>
        <dbReference type="Proteomes" id="UP000050761"/>
    </source>
</evidence>
<name>A0A183FT22_HELPZ</name>
<dbReference type="EMBL" id="UZAH01027008">
    <property type="protein sequence ID" value="VDO87701.1"/>
    <property type="molecule type" value="Genomic_DNA"/>
</dbReference>
<accession>A0A3P7YJR1</accession>
<protein>
    <submittedName>
        <fullName evidence="3">Phlebovirus glycoprotein G2 fusion domain-containing protein</fullName>
    </submittedName>
</protein>
<accession>A0A183FT22</accession>
<evidence type="ECO:0000313" key="3">
    <source>
        <dbReference type="WBParaSite" id="HPBE_0001117301-mRNA-1"/>
    </source>
</evidence>